<dbReference type="EMBL" id="SMSE01000001">
    <property type="protein sequence ID" value="TDG14957.1"/>
    <property type="molecule type" value="Genomic_DNA"/>
</dbReference>
<sequence>MDSQSTKNTPPVLAMLQNVGSIFISMGAFLVSVFSDSSSDENSAEFTSGSLNYRTGKRDDGTDPYGWYDDE</sequence>
<keyword evidence="2" id="KW-1133">Transmembrane helix</keyword>
<feature type="region of interest" description="Disordered" evidence="1">
    <location>
        <begin position="39"/>
        <end position="71"/>
    </location>
</feature>
<keyword evidence="2" id="KW-0472">Membrane</keyword>
<dbReference type="RefSeq" id="WP_133209120.1">
    <property type="nucleotide sequence ID" value="NZ_SMSE01000001.1"/>
</dbReference>
<evidence type="ECO:0000313" key="4">
    <source>
        <dbReference type="Proteomes" id="UP000295554"/>
    </source>
</evidence>
<organism evidence="3 4">
    <name type="scientific">Seongchinamella unica</name>
    <dbReference type="NCBI Taxonomy" id="2547392"/>
    <lineage>
        <taxon>Bacteria</taxon>
        <taxon>Pseudomonadati</taxon>
        <taxon>Pseudomonadota</taxon>
        <taxon>Gammaproteobacteria</taxon>
        <taxon>Cellvibrionales</taxon>
        <taxon>Halieaceae</taxon>
        <taxon>Seongchinamella</taxon>
    </lineage>
</organism>
<feature type="transmembrane region" description="Helical" evidence="2">
    <location>
        <begin position="12"/>
        <end position="34"/>
    </location>
</feature>
<accession>A0A4R5LUH1</accession>
<keyword evidence="2" id="KW-0812">Transmembrane</keyword>
<dbReference type="Proteomes" id="UP000295554">
    <property type="component" value="Unassembled WGS sequence"/>
</dbReference>
<protein>
    <submittedName>
        <fullName evidence="3">Uncharacterized protein</fullName>
    </submittedName>
</protein>
<reference evidence="3 4" key="1">
    <citation type="submission" date="2019-03" db="EMBL/GenBank/DDBJ databases">
        <title>Seongchinamella monodicae gen. nov., sp. nov., a novel member of the Gammaproteobacteria isolated from a tidal mudflat of beach.</title>
        <authorList>
            <person name="Yang H.G."/>
            <person name="Kang J.W."/>
            <person name="Lee S.D."/>
        </authorList>
    </citation>
    <scope>NUCLEOTIDE SEQUENCE [LARGE SCALE GENOMIC DNA]</scope>
    <source>
        <strain evidence="3 4">GH4-78</strain>
    </source>
</reference>
<comment type="caution">
    <text evidence="3">The sequence shown here is derived from an EMBL/GenBank/DDBJ whole genome shotgun (WGS) entry which is preliminary data.</text>
</comment>
<evidence type="ECO:0000256" key="2">
    <source>
        <dbReference type="SAM" id="Phobius"/>
    </source>
</evidence>
<proteinExistence type="predicted"/>
<evidence type="ECO:0000256" key="1">
    <source>
        <dbReference type="SAM" id="MobiDB-lite"/>
    </source>
</evidence>
<keyword evidence="4" id="KW-1185">Reference proteome</keyword>
<gene>
    <name evidence="3" type="ORF">E2F43_01555</name>
</gene>
<dbReference type="AlphaFoldDB" id="A0A4R5LUH1"/>
<evidence type="ECO:0000313" key="3">
    <source>
        <dbReference type="EMBL" id="TDG14957.1"/>
    </source>
</evidence>
<name>A0A4R5LUH1_9GAMM</name>